<dbReference type="Proteomes" id="UP000029453">
    <property type="component" value="Unassembled WGS sequence"/>
</dbReference>
<gene>
    <name evidence="1" type="ORF">PPOP_0836</name>
</gene>
<sequence length="381" mass="43040">MISLKDFLSPDQNYYQSLENAIALEQPDVLSISMDHYVILSERSKLMPLNHWMKRDAFDIEGITPAIIDSLQNEAGDLNGLSPVFTGSALYINKKMVAEKGIPVPTDSLTWDQVFHLAQQVKPDNKEVRQYGLYTKYAANPYMMALYIGEGSGLHFFNNGNKHFTIDAPGWENVFQNIVDCFQAQVCYDNHSKASKRSMTREESEVRSYPFLAGNIALAVDDSALYRLLTASKDRYNDLEWTVVPSPTSAEYPTTGNGIRMEEIFAIPAGAKHADDAWELVKYICGDDYGRLLPQISPNDLPAREATDEDRLAEVFYKLDHMNNNRINGLRRLPDSVLEKMKEVSACYMAHMLEQNMPVRDALHQMQHALQTALDNSTNPG</sequence>
<name>M9LMQ7_PAEPP</name>
<dbReference type="SUPFAM" id="SSF53850">
    <property type="entry name" value="Periplasmic binding protein-like II"/>
    <property type="match status" value="1"/>
</dbReference>
<organism evidence="1 2">
    <name type="scientific">Paenibacillus popilliae ATCC 14706</name>
    <dbReference type="NCBI Taxonomy" id="1212764"/>
    <lineage>
        <taxon>Bacteria</taxon>
        <taxon>Bacillati</taxon>
        <taxon>Bacillota</taxon>
        <taxon>Bacilli</taxon>
        <taxon>Bacillales</taxon>
        <taxon>Paenibacillaceae</taxon>
        <taxon>Paenibacillus</taxon>
    </lineage>
</organism>
<dbReference type="AlphaFoldDB" id="M9LMQ7"/>
<dbReference type="InterPro" id="IPR050490">
    <property type="entry name" value="Bact_solute-bd_prot1"/>
</dbReference>
<dbReference type="Pfam" id="PF01547">
    <property type="entry name" value="SBP_bac_1"/>
    <property type="match status" value="1"/>
</dbReference>
<accession>M9LMQ7</accession>
<dbReference type="PANTHER" id="PTHR43649">
    <property type="entry name" value="ARABINOSE-BINDING PROTEIN-RELATED"/>
    <property type="match status" value="1"/>
</dbReference>
<dbReference type="InterPro" id="IPR006059">
    <property type="entry name" value="SBP"/>
</dbReference>
<dbReference type="PANTHER" id="PTHR43649:SF12">
    <property type="entry name" value="DIACETYLCHITOBIOSE BINDING PROTEIN DASA"/>
    <property type="match status" value="1"/>
</dbReference>
<keyword evidence="2" id="KW-1185">Reference proteome</keyword>
<evidence type="ECO:0000313" key="2">
    <source>
        <dbReference type="Proteomes" id="UP000029453"/>
    </source>
</evidence>
<dbReference type="Gene3D" id="3.40.190.10">
    <property type="entry name" value="Periplasmic binding protein-like II"/>
    <property type="match status" value="1"/>
</dbReference>
<comment type="caution">
    <text evidence="1">The sequence shown here is derived from an EMBL/GenBank/DDBJ whole genome shotgun (WGS) entry which is preliminary data.</text>
</comment>
<reference evidence="1 2" key="1">
    <citation type="submission" date="2012-10" db="EMBL/GenBank/DDBJ databases">
        <title>Draft Genome Sequence of Paenibacillus popilliae ATCC 14706T.</title>
        <authorList>
            <person name="Iiyama K."/>
            <person name="Mori K."/>
            <person name="Mon H."/>
            <person name="Chieda Y."/>
            <person name="Lee J.M."/>
            <person name="Kusakabe T."/>
            <person name="Tashiro K."/>
            <person name="Asano S."/>
            <person name="Yasunaga-Aoki C."/>
            <person name="Shimizu S."/>
        </authorList>
    </citation>
    <scope>NUCLEOTIDE SEQUENCE [LARGE SCALE GENOMIC DNA]</scope>
    <source>
        <strain evidence="1 2">ATCC 14706</strain>
    </source>
</reference>
<proteinExistence type="predicted"/>
<evidence type="ECO:0000313" key="1">
    <source>
        <dbReference type="EMBL" id="GAC41486.1"/>
    </source>
</evidence>
<protein>
    <submittedName>
        <fullName evidence="1">Periplasmic component</fullName>
    </submittedName>
</protein>
<dbReference type="EMBL" id="BALG01000037">
    <property type="protein sequence ID" value="GAC41486.1"/>
    <property type="molecule type" value="Genomic_DNA"/>
</dbReference>